<dbReference type="GO" id="GO:0003677">
    <property type="term" value="F:DNA binding"/>
    <property type="evidence" value="ECO:0007669"/>
    <property type="project" value="UniProtKB-KW"/>
</dbReference>
<evidence type="ECO:0000313" key="8">
    <source>
        <dbReference type="Proteomes" id="UP001329505"/>
    </source>
</evidence>
<dbReference type="CDD" id="cd06170">
    <property type="entry name" value="LuxR_C_like"/>
    <property type="match status" value="1"/>
</dbReference>
<dbReference type="GO" id="GO:0006355">
    <property type="term" value="P:regulation of DNA-templated transcription"/>
    <property type="evidence" value="ECO:0007669"/>
    <property type="project" value="InterPro"/>
</dbReference>
<dbReference type="Pfam" id="PF03472">
    <property type="entry name" value="Autoind_bind"/>
    <property type="match status" value="1"/>
</dbReference>
<dbReference type="EMBL" id="JAZDQQ010000026">
    <property type="protein sequence ID" value="MEE1883104.1"/>
    <property type="molecule type" value="Genomic_DNA"/>
</dbReference>
<dbReference type="Gene3D" id="1.10.10.10">
    <property type="entry name" value="Winged helix-like DNA-binding domain superfamily/Winged helix DNA-binding domain"/>
    <property type="match status" value="1"/>
</dbReference>
<dbReference type="PROSITE" id="PS50043">
    <property type="entry name" value="HTH_LUXR_2"/>
    <property type="match status" value="1"/>
</dbReference>
<sequence length="234" mass="26065">MPHWKSEQLQQLLEEKEPQQVFGQAVKLAQALDMEFIGLTLHLHIAARGPQIVLYNNYPSAWNTLYQAEDFINIDPTVSKCHHTTLPLVWNDDLFHEVPQLREAASAYGMIHGWSQSVHDQQHNESQLSVSRAEGAVSRDELFEKSAQVMWLCNTLHAALSTHHLAKYSPLPQLSERELEVLKWSAAGKTAADVAMILSLSTSTVNFHIRSVISKTNASNKAGAIAIAALRGLL</sequence>
<dbReference type="InterPro" id="IPR005143">
    <property type="entry name" value="TF_LuxR_autoind-bd_dom"/>
</dbReference>
<evidence type="ECO:0000313" key="6">
    <source>
        <dbReference type="EMBL" id="SEP95639.1"/>
    </source>
</evidence>
<dbReference type="PANTHER" id="PTHR44688:SF16">
    <property type="entry name" value="DNA-BINDING TRANSCRIPTIONAL ACTIVATOR DEVR_DOSR"/>
    <property type="match status" value="1"/>
</dbReference>
<gene>
    <name evidence="6" type="ORF">SAMN05216230_101887</name>
    <name evidence="5" type="ORF">V0R55_23365</name>
</gene>
<reference evidence="5 8" key="2">
    <citation type="submission" date="2024-01" db="EMBL/GenBank/DDBJ databases">
        <title>Unpublished Manusciprt.</title>
        <authorList>
            <person name="Duman M."/>
            <person name="Valdes E.G."/>
            <person name="Ajmi N."/>
            <person name="Altun S."/>
            <person name="Saticioglu I.B."/>
        </authorList>
    </citation>
    <scope>NUCLEOTIDE SEQUENCE [LARGE SCALE GENOMIC DNA]</scope>
    <source>
        <strain evidence="5 8">139P</strain>
    </source>
</reference>
<reference evidence="6 7" key="1">
    <citation type="submission" date="2016-10" db="EMBL/GenBank/DDBJ databases">
        <authorList>
            <person name="de Groot N.N."/>
        </authorList>
    </citation>
    <scope>NUCLEOTIDE SEQUENCE [LARGE SCALE GENOMIC DNA]</scope>
    <source>
        <strain evidence="6 7">LMG 27941</strain>
    </source>
</reference>
<feature type="domain" description="HTH luxR-type" evidence="4">
    <location>
        <begin position="167"/>
        <end position="232"/>
    </location>
</feature>
<dbReference type="Proteomes" id="UP001329505">
    <property type="component" value="Unassembled WGS sequence"/>
</dbReference>
<dbReference type="Pfam" id="PF00196">
    <property type="entry name" value="GerE"/>
    <property type="match status" value="1"/>
</dbReference>
<dbReference type="Gene3D" id="3.30.450.80">
    <property type="entry name" value="Transcription factor LuxR-like, autoinducer-binding domain"/>
    <property type="match status" value="1"/>
</dbReference>
<dbReference type="SUPFAM" id="SSF46894">
    <property type="entry name" value="C-terminal effector domain of the bipartite response regulators"/>
    <property type="match status" value="1"/>
</dbReference>
<evidence type="ECO:0000313" key="7">
    <source>
        <dbReference type="Proteomes" id="UP000199221"/>
    </source>
</evidence>
<dbReference type="Proteomes" id="UP000199221">
    <property type="component" value="Unassembled WGS sequence"/>
</dbReference>
<keyword evidence="3" id="KW-0804">Transcription</keyword>
<keyword evidence="8" id="KW-1185">Reference proteome</keyword>
<dbReference type="InterPro" id="IPR036693">
    <property type="entry name" value="TF_LuxR_autoind-bd_dom_sf"/>
</dbReference>
<accession>A0A1H9C399</accession>
<keyword evidence="2" id="KW-0238">DNA-binding</keyword>
<dbReference type="SUPFAM" id="SSF75516">
    <property type="entry name" value="Pheromone-binding domain of LuxR-like quorum-sensing transcription factors"/>
    <property type="match status" value="1"/>
</dbReference>
<dbReference type="SMART" id="SM00421">
    <property type="entry name" value="HTH_LUXR"/>
    <property type="match status" value="1"/>
</dbReference>
<dbReference type="PROSITE" id="PS00622">
    <property type="entry name" value="HTH_LUXR_1"/>
    <property type="match status" value="1"/>
</dbReference>
<protein>
    <submittedName>
        <fullName evidence="5">Autoinducer binding domain-containing protein</fullName>
    </submittedName>
    <submittedName>
        <fullName evidence="6">LuxR family transcriptional regulator</fullName>
    </submittedName>
</protein>
<dbReference type="RefSeq" id="WP_094010335.1">
    <property type="nucleotide sequence ID" value="NZ_CP128543.1"/>
</dbReference>
<dbReference type="PRINTS" id="PR00038">
    <property type="entry name" value="HTHLUXR"/>
</dbReference>
<name>A0A1H9C399_9PSED</name>
<organism evidence="6 7">
    <name type="scientific">Pseudomonas soli</name>
    <dbReference type="NCBI Taxonomy" id="1306993"/>
    <lineage>
        <taxon>Bacteria</taxon>
        <taxon>Pseudomonadati</taxon>
        <taxon>Pseudomonadota</taxon>
        <taxon>Gammaproteobacteria</taxon>
        <taxon>Pseudomonadales</taxon>
        <taxon>Pseudomonadaceae</taxon>
        <taxon>Pseudomonas</taxon>
    </lineage>
</organism>
<dbReference type="InterPro" id="IPR000792">
    <property type="entry name" value="Tscrpt_reg_LuxR_C"/>
</dbReference>
<dbReference type="AlphaFoldDB" id="A0A1H9C399"/>
<keyword evidence="1" id="KW-0805">Transcription regulation</keyword>
<dbReference type="InterPro" id="IPR036388">
    <property type="entry name" value="WH-like_DNA-bd_sf"/>
</dbReference>
<dbReference type="GeneID" id="93675737"/>
<evidence type="ECO:0000256" key="1">
    <source>
        <dbReference type="ARBA" id="ARBA00023015"/>
    </source>
</evidence>
<dbReference type="EMBL" id="FOEQ01000001">
    <property type="protein sequence ID" value="SEP95639.1"/>
    <property type="molecule type" value="Genomic_DNA"/>
</dbReference>
<evidence type="ECO:0000259" key="4">
    <source>
        <dbReference type="PROSITE" id="PS50043"/>
    </source>
</evidence>
<dbReference type="PANTHER" id="PTHR44688">
    <property type="entry name" value="DNA-BINDING TRANSCRIPTIONAL ACTIVATOR DEVR_DOSR"/>
    <property type="match status" value="1"/>
</dbReference>
<proteinExistence type="predicted"/>
<evidence type="ECO:0000256" key="2">
    <source>
        <dbReference type="ARBA" id="ARBA00023125"/>
    </source>
</evidence>
<evidence type="ECO:0000313" key="5">
    <source>
        <dbReference type="EMBL" id="MEE1883104.1"/>
    </source>
</evidence>
<evidence type="ECO:0000256" key="3">
    <source>
        <dbReference type="ARBA" id="ARBA00023163"/>
    </source>
</evidence>
<dbReference type="InterPro" id="IPR016032">
    <property type="entry name" value="Sig_transdc_resp-reg_C-effctor"/>
</dbReference>